<dbReference type="Proteomes" id="UP000190951">
    <property type="component" value="Plasmid p330"/>
</dbReference>
<dbReference type="AlphaFoldDB" id="A0A1S8M2J7"/>
<comment type="function">
    <text evidence="2">Catalyzes the reduction of dTDP-6-deoxy-L-lyxo-4-hexulose to yield dTDP-L-rhamnose.</text>
</comment>
<protein>
    <recommendedName>
        <fullName evidence="2">dTDP-4-dehydrorhamnose reductase</fullName>
        <ecNumber evidence="2">1.1.1.133</ecNumber>
    </recommendedName>
</protein>
<dbReference type="GO" id="GO:0019305">
    <property type="term" value="P:dTDP-rhamnose biosynthetic process"/>
    <property type="evidence" value="ECO:0007669"/>
    <property type="project" value="UniProtKB-UniPathway"/>
</dbReference>
<dbReference type="RefSeq" id="WP_077834403.1">
    <property type="nucleotide sequence ID" value="NZ_CP096984.1"/>
</dbReference>
<evidence type="ECO:0000313" key="3">
    <source>
        <dbReference type="EMBL" id="URZ13978.1"/>
    </source>
</evidence>
<dbReference type="STRING" id="84029.CROST_06250"/>
<keyword evidence="3" id="KW-0614">Plasmid</keyword>
<proteinExistence type="inferred from homology"/>
<keyword evidence="2 3" id="KW-0560">Oxidoreductase</keyword>
<dbReference type="PANTHER" id="PTHR10491">
    <property type="entry name" value="DTDP-4-DEHYDRORHAMNOSE REDUCTASE"/>
    <property type="match status" value="1"/>
</dbReference>
<gene>
    <name evidence="3" type="primary">rmlD_3</name>
    <name evidence="3" type="ORF">CROST_047560</name>
</gene>
<dbReference type="InterPro" id="IPR029903">
    <property type="entry name" value="RmlD-like-bd"/>
</dbReference>
<dbReference type="InterPro" id="IPR005913">
    <property type="entry name" value="dTDP_dehydrorham_reduct"/>
</dbReference>
<dbReference type="CDD" id="cd05254">
    <property type="entry name" value="dTDP_HR_like_SDR_e"/>
    <property type="match status" value="1"/>
</dbReference>
<dbReference type="PANTHER" id="PTHR10491:SF4">
    <property type="entry name" value="METHIONINE ADENOSYLTRANSFERASE 2 SUBUNIT BETA"/>
    <property type="match status" value="1"/>
</dbReference>
<dbReference type="SUPFAM" id="SSF51735">
    <property type="entry name" value="NAD(P)-binding Rossmann-fold domains"/>
    <property type="match status" value="1"/>
</dbReference>
<organism evidence="3 4">
    <name type="scientific">Clostridium felsineum</name>
    <dbReference type="NCBI Taxonomy" id="36839"/>
    <lineage>
        <taxon>Bacteria</taxon>
        <taxon>Bacillati</taxon>
        <taxon>Bacillota</taxon>
        <taxon>Clostridia</taxon>
        <taxon>Eubacteriales</taxon>
        <taxon>Clostridiaceae</taxon>
        <taxon>Clostridium</taxon>
    </lineage>
</organism>
<dbReference type="Pfam" id="PF04321">
    <property type="entry name" value="RmlD_sub_bind"/>
    <property type="match status" value="1"/>
</dbReference>
<dbReference type="EMBL" id="CP096984">
    <property type="protein sequence ID" value="URZ13978.1"/>
    <property type="molecule type" value="Genomic_DNA"/>
</dbReference>
<dbReference type="NCBIfam" id="TIGR01214">
    <property type="entry name" value="rmlD"/>
    <property type="match status" value="1"/>
</dbReference>
<dbReference type="EC" id="1.1.1.133" evidence="2"/>
<geneLocation type="plasmid" evidence="3 4">
    <name>p330</name>
</geneLocation>
<dbReference type="GO" id="GO:0005829">
    <property type="term" value="C:cytosol"/>
    <property type="evidence" value="ECO:0007669"/>
    <property type="project" value="TreeGrafter"/>
</dbReference>
<comment type="similarity">
    <text evidence="1 2">Belongs to the dTDP-4-dehydrorhamnose reductase family.</text>
</comment>
<dbReference type="KEGG" id="crw:CROST_047560"/>
<dbReference type="Gene3D" id="3.90.25.10">
    <property type="entry name" value="UDP-galactose 4-epimerase, domain 1"/>
    <property type="match status" value="1"/>
</dbReference>
<sequence length="291" mass="32742">MKILITGAKGQVGSQLIESLHKEKTELGQIPEELKKAEVIGKSSKEMDISDLSSVRKIVKEVKPDIIINAAAYTNVDAAETNEKRALEVNAFGAKNLAIACEEIKAKLVHISSDYVFSGEGNTPFKETDEAEPKSVYGKSKKMGDDFVKQYCSRYFIVRPAWVYGYYGKNFVYTIIRLSKEKEIVKVVNDQRGNPTNVHDIVHHIFKLMVTEKYGDYNCSGHGECSWHDFARKIVEFSKANCKIEPCSSEEYLSPVKRPTYSSLDNGNLDAAVGDEMRHWEAALKVFIENI</sequence>
<evidence type="ECO:0000256" key="2">
    <source>
        <dbReference type="RuleBase" id="RU364082"/>
    </source>
</evidence>
<reference evidence="3 4" key="1">
    <citation type="submission" date="2022-04" db="EMBL/GenBank/DDBJ databases">
        <title>Genome sequence of C. roseum typestrain.</title>
        <authorList>
            <person name="Poehlein A."/>
            <person name="Schoch T."/>
            <person name="Duerre P."/>
            <person name="Daniel R."/>
        </authorList>
    </citation>
    <scope>NUCLEOTIDE SEQUENCE [LARGE SCALE GENOMIC DNA]</scope>
    <source>
        <strain evidence="3 4">DSM 7320</strain>
        <plasmid evidence="3 4">p330</plasmid>
    </source>
</reference>
<evidence type="ECO:0000256" key="1">
    <source>
        <dbReference type="ARBA" id="ARBA00010944"/>
    </source>
</evidence>
<dbReference type="InterPro" id="IPR036291">
    <property type="entry name" value="NAD(P)-bd_dom_sf"/>
</dbReference>
<dbReference type="GO" id="GO:0008831">
    <property type="term" value="F:dTDP-4-dehydrorhamnose reductase activity"/>
    <property type="evidence" value="ECO:0007669"/>
    <property type="project" value="UniProtKB-EC"/>
</dbReference>
<evidence type="ECO:0000313" key="4">
    <source>
        <dbReference type="Proteomes" id="UP000190951"/>
    </source>
</evidence>
<accession>A0A1S8M2J7</accession>
<name>A0A1S8M2J7_9CLOT</name>
<comment type="pathway">
    <text evidence="2">Carbohydrate biosynthesis; dTDP-L-rhamnose biosynthesis.</text>
</comment>
<dbReference type="Gene3D" id="3.40.50.720">
    <property type="entry name" value="NAD(P)-binding Rossmann-like Domain"/>
    <property type="match status" value="1"/>
</dbReference>
<keyword evidence="2" id="KW-0521">NADP</keyword>
<keyword evidence="4" id="KW-1185">Reference proteome</keyword>